<feature type="compositionally biased region" description="Basic and acidic residues" evidence="1">
    <location>
        <begin position="195"/>
        <end position="231"/>
    </location>
</feature>
<proteinExistence type="predicted"/>
<accession>V9E358</accession>
<protein>
    <submittedName>
        <fullName evidence="2">Uncharacterized protein</fullName>
    </submittedName>
</protein>
<evidence type="ECO:0000313" key="2">
    <source>
        <dbReference type="EMBL" id="ETI32953.1"/>
    </source>
</evidence>
<dbReference type="EMBL" id="ANIZ01003538">
    <property type="protein sequence ID" value="ETI32953.1"/>
    <property type="molecule type" value="Genomic_DNA"/>
</dbReference>
<feature type="compositionally biased region" description="Basic and acidic residues" evidence="1">
    <location>
        <begin position="238"/>
        <end position="248"/>
    </location>
</feature>
<keyword evidence="3" id="KW-1185">Reference proteome</keyword>
<feature type="compositionally biased region" description="Basic and acidic residues" evidence="1">
    <location>
        <begin position="74"/>
        <end position="106"/>
    </location>
</feature>
<comment type="caution">
    <text evidence="2">The sequence shown here is derived from an EMBL/GenBank/DDBJ whole genome shotgun (WGS) entry which is preliminary data.</text>
</comment>
<evidence type="ECO:0000256" key="1">
    <source>
        <dbReference type="SAM" id="MobiDB-lite"/>
    </source>
</evidence>
<dbReference type="HOGENOM" id="CLU_1047555_0_0_1"/>
<feature type="compositionally biased region" description="Basic residues" evidence="1">
    <location>
        <begin position="174"/>
        <end position="194"/>
    </location>
</feature>
<sequence length="266" mass="30037">METSVVSGHDKSKDGGVECLDGHNEKTVPRNSSTSGEPHEWVKRMKKDEASHDKERAARYVMTVRPAMASAKFVRADQDDRGKGGVDIGAKERRQAGEGEAQRQNENESSMLRSGEGGAGLLIGEGADTGAVDESVVDMESVMVDESNNEAPGTNDERPGMNEQAYSVEQARLERRRARKQAKRRRIKALLAKRRSTERETDEEQRRVDAARRQMRKAEAEAAIRRLKERQQQQARSSEGERTERQESSARNILVRMTDYLRQLWK</sequence>
<dbReference type="AlphaFoldDB" id="V9E358"/>
<feature type="compositionally biased region" description="Basic and acidic residues" evidence="1">
    <location>
        <begin position="8"/>
        <end position="28"/>
    </location>
</feature>
<feature type="compositionally biased region" description="Basic and acidic residues" evidence="1">
    <location>
        <begin position="37"/>
        <end position="58"/>
    </location>
</feature>
<dbReference type="OrthoDB" id="115068at2759"/>
<feature type="region of interest" description="Disordered" evidence="1">
    <location>
        <begin position="1"/>
        <end position="253"/>
    </location>
</feature>
<reference evidence="2 3" key="1">
    <citation type="submission" date="2013-11" db="EMBL/GenBank/DDBJ databases">
        <title>The Genome Sequence of Phytophthora parasitica P1569.</title>
        <authorList>
            <consortium name="The Broad Institute Genomics Platform"/>
            <person name="Russ C."/>
            <person name="Tyler B."/>
            <person name="Panabieres F."/>
            <person name="Shan W."/>
            <person name="Tripathy S."/>
            <person name="Grunwald N."/>
            <person name="Machado M."/>
            <person name="Johnson C.S."/>
            <person name="Arredondo F."/>
            <person name="Hong C."/>
            <person name="Coffey M."/>
            <person name="Young S.K."/>
            <person name="Zeng Q."/>
            <person name="Gargeya S."/>
            <person name="Fitzgerald M."/>
            <person name="Abouelleil A."/>
            <person name="Alvarado L."/>
            <person name="Chapman S.B."/>
            <person name="Gainer-Dewar J."/>
            <person name="Goldberg J."/>
            <person name="Griggs A."/>
            <person name="Gujja S."/>
            <person name="Hansen M."/>
            <person name="Howarth C."/>
            <person name="Imamovic A."/>
            <person name="Ireland A."/>
            <person name="Larimer J."/>
            <person name="McCowan C."/>
            <person name="Murphy C."/>
            <person name="Pearson M."/>
            <person name="Poon T.W."/>
            <person name="Priest M."/>
            <person name="Roberts A."/>
            <person name="Saif S."/>
            <person name="Shea T."/>
            <person name="Sykes S."/>
            <person name="Wortman J."/>
            <person name="Nusbaum C."/>
            <person name="Birren B."/>
        </authorList>
    </citation>
    <scope>NUCLEOTIDE SEQUENCE [LARGE SCALE GENOMIC DNA]</scope>
    <source>
        <strain evidence="2 3">P1569</strain>
    </source>
</reference>
<organism evidence="2 3">
    <name type="scientific">Phytophthora nicotianae P1569</name>
    <dbReference type="NCBI Taxonomy" id="1317065"/>
    <lineage>
        <taxon>Eukaryota</taxon>
        <taxon>Sar</taxon>
        <taxon>Stramenopiles</taxon>
        <taxon>Oomycota</taxon>
        <taxon>Peronosporomycetes</taxon>
        <taxon>Peronosporales</taxon>
        <taxon>Peronosporaceae</taxon>
        <taxon>Phytophthora</taxon>
    </lineage>
</organism>
<dbReference type="Proteomes" id="UP000018721">
    <property type="component" value="Unassembled WGS sequence"/>
</dbReference>
<name>V9E358_PHYNI</name>
<gene>
    <name evidence="2" type="ORF">F443_20321</name>
</gene>
<evidence type="ECO:0000313" key="3">
    <source>
        <dbReference type="Proteomes" id="UP000018721"/>
    </source>
</evidence>